<feature type="transmembrane region" description="Helical" evidence="1">
    <location>
        <begin position="105"/>
        <end position="122"/>
    </location>
</feature>
<keyword evidence="1" id="KW-1133">Transmembrane helix</keyword>
<keyword evidence="1" id="KW-0472">Membrane</keyword>
<feature type="transmembrane region" description="Helical" evidence="1">
    <location>
        <begin position="18"/>
        <end position="36"/>
    </location>
</feature>
<feature type="transmembrane region" description="Helical" evidence="1">
    <location>
        <begin position="48"/>
        <end position="66"/>
    </location>
</feature>
<accession>A0A840B308</accession>
<reference evidence="2 3" key="1">
    <citation type="submission" date="2020-08" db="EMBL/GenBank/DDBJ databases">
        <title>Genomic Encyclopedia of Type Strains, Phase IV (KMG-IV): sequencing the most valuable type-strain genomes for metagenomic binning, comparative biology and taxonomic classification.</title>
        <authorList>
            <person name="Goeker M."/>
        </authorList>
    </citation>
    <scope>NUCLEOTIDE SEQUENCE [LARGE SCALE GENOMIC DNA]</scope>
    <source>
        <strain evidence="2 3">DSM 29050</strain>
    </source>
</reference>
<protein>
    <submittedName>
        <fullName evidence="2">Vacuolar-type H+-ATPase subunit I/STV1</fullName>
    </submittedName>
</protein>
<dbReference type="Proteomes" id="UP000581447">
    <property type="component" value="Unassembled WGS sequence"/>
</dbReference>
<feature type="transmembrane region" description="Helical" evidence="1">
    <location>
        <begin position="78"/>
        <end position="99"/>
    </location>
</feature>
<evidence type="ECO:0000313" key="3">
    <source>
        <dbReference type="Proteomes" id="UP000581447"/>
    </source>
</evidence>
<dbReference type="RefSeq" id="WP_183941944.1">
    <property type="nucleotide sequence ID" value="NZ_BAABBG010000005.1"/>
</dbReference>
<gene>
    <name evidence="2" type="ORF">GGR91_001910</name>
</gene>
<keyword evidence="1" id="KW-0812">Transmembrane</keyword>
<dbReference type="AlphaFoldDB" id="A0A840B308"/>
<organism evidence="2 3">
    <name type="scientific">Sphingorhabdus rigui</name>
    <dbReference type="NCBI Taxonomy" id="1282858"/>
    <lineage>
        <taxon>Bacteria</taxon>
        <taxon>Pseudomonadati</taxon>
        <taxon>Pseudomonadota</taxon>
        <taxon>Alphaproteobacteria</taxon>
        <taxon>Sphingomonadales</taxon>
        <taxon>Sphingomonadaceae</taxon>
        <taxon>Sphingorhabdus</taxon>
    </lineage>
</organism>
<proteinExistence type="predicted"/>
<comment type="caution">
    <text evidence="2">The sequence shown here is derived from an EMBL/GenBank/DDBJ whole genome shotgun (WGS) entry which is preliminary data.</text>
</comment>
<name>A0A840B308_9SPHN</name>
<evidence type="ECO:0000313" key="2">
    <source>
        <dbReference type="EMBL" id="MBB3943652.1"/>
    </source>
</evidence>
<keyword evidence="3" id="KW-1185">Reference proteome</keyword>
<feature type="transmembrane region" description="Helical" evidence="1">
    <location>
        <begin position="158"/>
        <end position="178"/>
    </location>
</feature>
<dbReference type="EMBL" id="JACIEA010000002">
    <property type="protein sequence ID" value="MBB3943652.1"/>
    <property type="molecule type" value="Genomic_DNA"/>
</dbReference>
<feature type="transmembrane region" description="Helical" evidence="1">
    <location>
        <begin position="134"/>
        <end position="152"/>
    </location>
</feature>
<sequence>MHAENNGPSRPRRNIWRILGWGGAVALILTPLVAMQFTTEVNWDETDFIVAAIIFGILGGLIEFAVRLSSNWYFRLGSMFAVLAGFMVIWSNLAVGMIGNEDNPTNLWFGLVLLIAIAGSIASRFRRRILPQAMLVAGIVQINIGVFAGILGNDARGGRFTIVLSVAWLISSLLFWLANRSAQTKS</sequence>
<evidence type="ECO:0000256" key="1">
    <source>
        <dbReference type="SAM" id="Phobius"/>
    </source>
</evidence>